<feature type="region of interest" description="Disordered" evidence="1">
    <location>
        <begin position="31"/>
        <end position="52"/>
    </location>
</feature>
<dbReference type="RefSeq" id="WP_186638600.1">
    <property type="nucleotide sequence ID" value="NZ_JACOAF010000030.1"/>
</dbReference>
<keyword evidence="3" id="KW-1185">Reference proteome</keyword>
<sequence length="81" mass="9092">MYAAVLPDVIDTDKAKKVSKEQFDEFVKAEQKRADGNFRNGTNSGSGPHKTEVHYHYDQGHVIAAAFHEMGKESVYLIIPQ</sequence>
<dbReference type="EMBL" id="JACOAF010000030">
    <property type="protein sequence ID" value="MBC3540610.1"/>
    <property type="molecule type" value="Genomic_DNA"/>
</dbReference>
<dbReference type="Proteomes" id="UP000659698">
    <property type="component" value="Unassembled WGS sequence"/>
</dbReference>
<organism evidence="2 3">
    <name type="scientific">Rufibacter sediminis</name>
    <dbReference type="NCBI Taxonomy" id="2762756"/>
    <lineage>
        <taxon>Bacteria</taxon>
        <taxon>Pseudomonadati</taxon>
        <taxon>Bacteroidota</taxon>
        <taxon>Cytophagia</taxon>
        <taxon>Cytophagales</taxon>
        <taxon>Hymenobacteraceae</taxon>
        <taxon>Rufibacter</taxon>
    </lineage>
</organism>
<proteinExistence type="predicted"/>
<gene>
    <name evidence="2" type="ORF">H7U12_13030</name>
</gene>
<name>A0ABR6VTZ2_9BACT</name>
<evidence type="ECO:0000313" key="2">
    <source>
        <dbReference type="EMBL" id="MBC3540610.1"/>
    </source>
</evidence>
<reference evidence="2 3" key="1">
    <citation type="journal article" date="2019" name="Int. J. Syst. Evol. Microbiol.">
        <title>Rufibacter sediminis sp. nov., isolated from freshwater lake sediment.</title>
        <authorList>
            <person name="Qu J.H."/>
            <person name="Zhang L.J."/>
            <person name="Fu Y.H."/>
            <person name="Li H.F."/>
        </authorList>
    </citation>
    <scope>NUCLEOTIDE SEQUENCE [LARGE SCALE GENOMIC DNA]</scope>
    <source>
        <strain evidence="2 3">H-1</strain>
    </source>
</reference>
<accession>A0ABR6VTZ2</accession>
<evidence type="ECO:0000313" key="3">
    <source>
        <dbReference type="Proteomes" id="UP000659698"/>
    </source>
</evidence>
<comment type="caution">
    <text evidence="2">The sequence shown here is derived from an EMBL/GenBank/DDBJ whole genome shotgun (WGS) entry which is preliminary data.</text>
</comment>
<protein>
    <submittedName>
        <fullName evidence="2">Uncharacterized protein</fullName>
    </submittedName>
</protein>
<evidence type="ECO:0000256" key="1">
    <source>
        <dbReference type="SAM" id="MobiDB-lite"/>
    </source>
</evidence>